<gene>
    <name evidence="1" type="ORF">DQQ10_11515</name>
</gene>
<dbReference type="Gene3D" id="3.30.530.20">
    <property type="match status" value="1"/>
</dbReference>
<protein>
    <recommendedName>
        <fullName evidence="3">Polyketide cyclase</fullName>
    </recommendedName>
</protein>
<dbReference type="InterPro" id="IPR019587">
    <property type="entry name" value="Polyketide_cyclase/dehydratase"/>
</dbReference>
<dbReference type="SUPFAM" id="SSF55961">
    <property type="entry name" value="Bet v1-like"/>
    <property type="match status" value="1"/>
</dbReference>
<dbReference type="CDD" id="cd07818">
    <property type="entry name" value="SRPBCC_1"/>
    <property type="match status" value="1"/>
</dbReference>
<proteinExistence type="predicted"/>
<dbReference type="Pfam" id="PF10604">
    <property type="entry name" value="Polyketide_cyc2"/>
    <property type="match status" value="1"/>
</dbReference>
<dbReference type="AlphaFoldDB" id="A0A364Y3E1"/>
<evidence type="ECO:0000313" key="1">
    <source>
        <dbReference type="EMBL" id="RAW00864.1"/>
    </source>
</evidence>
<dbReference type="EMBL" id="QMFY01000005">
    <property type="protein sequence ID" value="RAW00864.1"/>
    <property type="molecule type" value="Genomic_DNA"/>
</dbReference>
<keyword evidence="2" id="KW-1185">Reference proteome</keyword>
<evidence type="ECO:0008006" key="3">
    <source>
        <dbReference type="Google" id="ProtNLM"/>
    </source>
</evidence>
<evidence type="ECO:0000313" key="2">
    <source>
        <dbReference type="Proteomes" id="UP000251889"/>
    </source>
</evidence>
<dbReference type="InterPro" id="IPR023393">
    <property type="entry name" value="START-like_dom_sf"/>
</dbReference>
<reference evidence="1 2" key="1">
    <citation type="submission" date="2018-06" db="EMBL/GenBank/DDBJ databases">
        <title>Chryseolinea flavus sp. nov., a member of the phylum Bacteroidetes isolated from soil.</title>
        <authorList>
            <person name="Li Y."/>
            <person name="Wang J."/>
        </authorList>
    </citation>
    <scope>NUCLEOTIDE SEQUENCE [LARGE SCALE GENOMIC DNA]</scope>
    <source>
        <strain evidence="1 2">SDU1-6</strain>
    </source>
</reference>
<dbReference type="OrthoDB" id="9807923at2"/>
<accession>A0A364Y3E1</accession>
<dbReference type="RefSeq" id="WP_112747021.1">
    <property type="nucleotide sequence ID" value="NZ_QMFY01000005.1"/>
</dbReference>
<comment type="caution">
    <text evidence="1">The sequence shown here is derived from an EMBL/GenBank/DDBJ whole genome shotgun (WGS) entry which is preliminary data.</text>
</comment>
<name>A0A364Y3E1_9BACT</name>
<organism evidence="1 2">
    <name type="scientific">Pseudochryseolinea flava</name>
    <dbReference type="NCBI Taxonomy" id="2059302"/>
    <lineage>
        <taxon>Bacteria</taxon>
        <taxon>Pseudomonadati</taxon>
        <taxon>Bacteroidota</taxon>
        <taxon>Cytophagia</taxon>
        <taxon>Cytophagales</taxon>
        <taxon>Fulvivirgaceae</taxon>
        <taxon>Pseudochryseolinea</taxon>
    </lineage>
</organism>
<sequence>MKAFKKILIGLGILVVLLVVVSFFLPSKIHVERSLIINASQETVYGLVVDLKKWDQWSAWHKMDPNMKVTYADKSEGAGASYSWSSEDSNLGDGTIKIAEAVPYDKITLEMYFGGSPEPSWGGWTFEKTQEGTKATNTMDMDAGMNPFMRWMGTMMDAMVGPQFDKSLNSLKEVAERK</sequence>
<dbReference type="Proteomes" id="UP000251889">
    <property type="component" value="Unassembled WGS sequence"/>
</dbReference>